<feature type="non-terminal residue" evidence="3">
    <location>
        <position position="127"/>
    </location>
</feature>
<name>A0A3B0W6C8_9ZZZZ</name>
<accession>A0A3B0W6C8</accession>
<protein>
    <submittedName>
        <fullName evidence="3">Type IV pilus biogenesis protein PilN</fullName>
    </submittedName>
</protein>
<dbReference type="PANTHER" id="PTHR40278:SF2">
    <property type="entry name" value="TYPE IV PILUS INNER MEMBRANE COMPONENT PILN"/>
    <property type="match status" value="1"/>
</dbReference>
<sequence>MAKINLLPWREERRQQHTKEFYILLAISAGLALLLFALAYYYFDQSIKFQNQRNSFLTTEITKLDEKIKEIDKLEAKKASLIARQQVIEELQANRTQMVHLFDELVKTIPNGVFLEKITQQGTSISM</sequence>
<keyword evidence="1" id="KW-0175">Coiled coil</keyword>
<keyword evidence="2" id="KW-0812">Transmembrane</keyword>
<evidence type="ECO:0000256" key="2">
    <source>
        <dbReference type="SAM" id="Phobius"/>
    </source>
</evidence>
<organism evidence="3">
    <name type="scientific">hydrothermal vent metagenome</name>
    <dbReference type="NCBI Taxonomy" id="652676"/>
    <lineage>
        <taxon>unclassified sequences</taxon>
        <taxon>metagenomes</taxon>
        <taxon>ecological metagenomes</taxon>
    </lineage>
</organism>
<dbReference type="InterPro" id="IPR052534">
    <property type="entry name" value="Extracell_DNA_Util/SecSys_Comp"/>
</dbReference>
<gene>
    <name evidence="3" type="ORF">MNBD_GAMMA02-910</name>
</gene>
<proteinExistence type="predicted"/>
<dbReference type="GO" id="GO:0043683">
    <property type="term" value="P:type IV pilus assembly"/>
    <property type="evidence" value="ECO:0007669"/>
    <property type="project" value="TreeGrafter"/>
</dbReference>
<feature type="transmembrane region" description="Helical" evidence="2">
    <location>
        <begin position="21"/>
        <end position="43"/>
    </location>
</feature>
<dbReference type="PANTHER" id="PTHR40278">
    <property type="entry name" value="DNA UTILIZATION PROTEIN HOFN"/>
    <property type="match status" value="1"/>
</dbReference>
<keyword evidence="2" id="KW-0472">Membrane</keyword>
<feature type="coiled-coil region" evidence="1">
    <location>
        <begin position="57"/>
        <end position="91"/>
    </location>
</feature>
<evidence type="ECO:0000313" key="3">
    <source>
        <dbReference type="EMBL" id="VAW46267.1"/>
    </source>
</evidence>
<dbReference type="EMBL" id="UOFA01000268">
    <property type="protein sequence ID" value="VAW46267.1"/>
    <property type="molecule type" value="Genomic_DNA"/>
</dbReference>
<evidence type="ECO:0000256" key="1">
    <source>
        <dbReference type="SAM" id="Coils"/>
    </source>
</evidence>
<dbReference type="AlphaFoldDB" id="A0A3B0W6C8"/>
<keyword evidence="2" id="KW-1133">Transmembrane helix</keyword>
<dbReference type="GO" id="GO:0043107">
    <property type="term" value="P:type IV pilus-dependent motility"/>
    <property type="evidence" value="ECO:0007669"/>
    <property type="project" value="TreeGrafter"/>
</dbReference>
<reference evidence="3" key="1">
    <citation type="submission" date="2018-06" db="EMBL/GenBank/DDBJ databases">
        <authorList>
            <person name="Zhirakovskaya E."/>
        </authorList>
    </citation>
    <scope>NUCLEOTIDE SEQUENCE</scope>
</reference>